<dbReference type="PANTHER" id="PTHR43090">
    <property type="entry name" value="1-(5-PHOSPHORIBOSYL)-5-[(5-PHOSPHORIBOSYLAMINO)METHYLIDENEAMINO] IMIDAZOLE-4-CARBOXAMIDE ISOMERASE"/>
    <property type="match status" value="1"/>
</dbReference>
<accession>A0A7J3MWB6</accession>
<reference evidence="4" key="1">
    <citation type="journal article" date="2020" name="mSystems">
        <title>Genome- and Community-Level Interaction Insights into Carbon Utilization and Element Cycling Functions of Hydrothermarchaeota in Hydrothermal Sediment.</title>
        <authorList>
            <person name="Zhou Z."/>
            <person name="Liu Y."/>
            <person name="Xu W."/>
            <person name="Pan J."/>
            <person name="Luo Z.H."/>
            <person name="Li M."/>
        </authorList>
    </citation>
    <scope>NUCLEOTIDE SEQUENCE [LARGE SCALE GENOMIC DNA]</scope>
    <source>
        <strain evidence="3">SpSt-629</strain>
        <strain evidence="4">SpSt-688</strain>
    </source>
</reference>
<dbReference type="GO" id="GO:0000105">
    <property type="term" value="P:L-histidine biosynthetic process"/>
    <property type="evidence" value="ECO:0007669"/>
    <property type="project" value="UniProtKB-KW"/>
</dbReference>
<dbReference type="EMBL" id="DTAU01000054">
    <property type="protein sequence ID" value="HFQ78695.1"/>
    <property type="molecule type" value="Genomic_DNA"/>
</dbReference>
<organism evidence="4">
    <name type="scientific">Ignisphaera aggregans</name>
    <dbReference type="NCBI Taxonomy" id="334771"/>
    <lineage>
        <taxon>Archaea</taxon>
        <taxon>Thermoproteota</taxon>
        <taxon>Thermoprotei</taxon>
        <taxon>Desulfurococcales</taxon>
        <taxon>Desulfurococcaceae</taxon>
        <taxon>Ignisphaera</taxon>
    </lineage>
</organism>
<proteinExistence type="inferred from homology"/>
<dbReference type="Gene3D" id="3.20.20.70">
    <property type="entry name" value="Aldolase class I"/>
    <property type="match status" value="1"/>
</dbReference>
<keyword evidence="2" id="KW-0028">Amino-acid biosynthesis</keyword>
<dbReference type="AlphaFoldDB" id="A0A7J3MWB6"/>
<evidence type="ECO:0000313" key="4">
    <source>
        <dbReference type="EMBL" id="HGT97796.1"/>
    </source>
</evidence>
<evidence type="ECO:0000256" key="2">
    <source>
        <dbReference type="RuleBase" id="RU003657"/>
    </source>
</evidence>
<dbReference type="InterPro" id="IPR013785">
    <property type="entry name" value="Aldolase_TIM"/>
</dbReference>
<dbReference type="InterPro" id="IPR006062">
    <property type="entry name" value="His_biosynth"/>
</dbReference>
<comment type="similarity">
    <text evidence="1 2">Belongs to the HisA/HisF family.</text>
</comment>
<dbReference type="GO" id="GO:0000162">
    <property type="term" value="P:L-tryptophan biosynthetic process"/>
    <property type="evidence" value="ECO:0007669"/>
    <property type="project" value="TreeGrafter"/>
</dbReference>
<name>A0A7J3MWB6_9CREN</name>
<keyword evidence="2" id="KW-0368">Histidine biosynthesis</keyword>
<gene>
    <name evidence="3" type="ORF">ENT99_03210</name>
    <name evidence="4" type="ORF">ENU64_00005</name>
</gene>
<dbReference type="PANTHER" id="PTHR43090:SF2">
    <property type="entry name" value="1-(5-PHOSPHORIBOSYL)-5-[(5-PHOSPHORIBOSYLAMINO)METHYLIDENEAMINO] IMIDAZOLE-4-CARBOXAMIDE ISOMERASE"/>
    <property type="match status" value="1"/>
</dbReference>
<dbReference type="InterPro" id="IPR011060">
    <property type="entry name" value="RibuloseP-bd_barrel"/>
</dbReference>
<dbReference type="InterPro" id="IPR044524">
    <property type="entry name" value="Isoase_HisA-like"/>
</dbReference>
<dbReference type="GO" id="GO:0003949">
    <property type="term" value="F:1-(5-phosphoribosyl)-5-[(5-phosphoribosylamino)methylideneamino]imidazole-4-carboxamide isomerase activity"/>
    <property type="evidence" value="ECO:0007669"/>
    <property type="project" value="InterPro"/>
</dbReference>
<dbReference type="GO" id="GO:0005737">
    <property type="term" value="C:cytoplasm"/>
    <property type="evidence" value="ECO:0007669"/>
    <property type="project" value="TreeGrafter"/>
</dbReference>
<comment type="caution">
    <text evidence="4">The sequence shown here is derived from an EMBL/GenBank/DDBJ whole genome shotgun (WGS) entry which is preliminary data.</text>
</comment>
<dbReference type="SUPFAM" id="SSF51366">
    <property type="entry name" value="Ribulose-phoshate binding barrel"/>
    <property type="match status" value="1"/>
</dbReference>
<dbReference type="EMBL" id="DTDH01000001">
    <property type="protein sequence ID" value="HGT97796.1"/>
    <property type="molecule type" value="Genomic_DNA"/>
</dbReference>
<dbReference type="Pfam" id="PF00977">
    <property type="entry name" value="His_biosynth"/>
    <property type="match status" value="1"/>
</dbReference>
<protein>
    <recommendedName>
        <fullName evidence="5">HisA/HisF family protein</fullName>
    </recommendedName>
</protein>
<evidence type="ECO:0008006" key="5">
    <source>
        <dbReference type="Google" id="ProtNLM"/>
    </source>
</evidence>
<evidence type="ECO:0000256" key="1">
    <source>
        <dbReference type="ARBA" id="ARBA00009667"/>
    </source>
</evidence>
<sequence>MVIDIIKVIPVLDIMNGYVVQAIAGERDKYGPLIYSIVSRSPDPRDVLRGFKNLGCDTVYIADIDAIVGKGKNDYVIEIALSLGLKVWTDIGREGLTKTDSDDIRYIIGTEYLVYPDDLYLLKNKFVSLDIKQNYVLFQNTKLDVVHAAKLVCDKGAKMILILFLDRVGTSKGINLEVVNMVKKTCNNIDVAVGGGLRNAEELLLLKKFGVNYALVATAIHKGVIDRCEY</sequence>
<evidence type="ECO:0000313" key="3">
    <source>
        <dbReference type="EMBL" id="HFQ78695.1"/>
    </source>
</evidence>